<evidence type="ECO:0000313" key="1">
    <source>
        <dbReference type="EMBL" id="AIS33130.1"/>
    </source>
</evidence>
<organism evidence="1 3">
    <name type="scientific">Methanobacterium formicicum</name>
    <dbReference type="NCBI Taxonomy" id="2162"/>
    <lineage>
        <taxon>Archaea</taxon>
        <taxon>Methanobacteriati</taxon>
        <taxon>Methanobacteriota</taxon>
        <taxon>Methanomada group</taxon>
        <taxon>Methanobacteria</taxon>
        <taxon>Methanobacteriales</taxon>
        <taxon>Methanobacteriaceae</taxon>
        <taxon>Methanobacterium</taxon>
    </lineage>
</organism>
<dbReference type="Proteomes" id="UP000029661">
    <property type="component" value="Chromosome"/>
</dbReference>
<protein>
    <submittedName>
        <fullName evidence="1">Uncharacterized protein</fullName>
    </submittedName>
</protein>
<dbReference type="KEGG" id="mfc:BRM9_2330"/>
<dbReference type="PATRIC" id="fig|2162.10.peg.2440"/>
<sequence length="325" mass="37587">MIVPPEIMEWQREDMIDEILADYEVEGIEDIIHELDLVKSNGSYEKMANNFGIVNKRRNYIMGCFLPSFARKENSLIKMASENLKNPIIPRPFGDTIRYGEFCLLYLYLEVIYSMYSERKLNYGDLRNIYLGGLDFRLVFALENFGCVLQTPEPTPDFFQRLRKMHFVDKQSEKLFIKISMLKRATLHNVLGYFFFSSFQLSEMILLSVLAGCSAAGDNRDKVNAYDGVRANLAYLKLVRTDITQYNASGMPETEVYDDLNGENGCAGLEKEKGYLLCERCMGVYHLEPGESPEDFETCRCGGKLMYFENFFELENELLHQKIDI</sequence>
<gene>
    <name evidence="1" type="ORF">BRM9_2330</name>
    <name evidence="2" type="ORF">MB9_2369</name>
</gene>
<reference evidence="1" key="1">
    <citation type="submission" date="2013-12" db="EMBL/GenBank/DDBJ databases">
        <title>The complete genome sequence of Methanobacterium sp. BRM9.</title>
        <authorList>
            <consortium name="Pastoral Greenhouse Gas Research Consortium"/>
            <person name="Kelly W.J."/>
            <person name="Leahy S.C."/>
            <person name="Perry R."/>
            <person name="Li D."/>
            <person name="Altermann E."/>
            <person name="Lambie S.C."/>
            <person name="Attwood G.T."/>
        </authorList>
    </citation>
    <scope>NUCLEOTIDE SEQUENCE [LARGE SCALE GENOMIC DNA]</scope>
    <source>
        <strain evidence="1">BRM9</strain>
    </source>
</reference>
<dbReference type="Proteomes" id="UP000062768">
    <property type="component" value="Chromosome I"/>
</dbReference>
<proteinExistence type="predicted"/>
<evidence type="ECO:0000313" key="4">
    <source>
        <dbReference type="Proteomes" id="UP000062768"/>
    </source>
</evidence>
<accession>A0A089ZI43</accession>
<evidence type="ECO:0000313" key="2">
    <source>
        <dbReference type="EMBL" id="CEL25980.1"/>
    </source>
</evidence>
<dbReference type="EMBL" id="LN734822">
    <property type="protein sequence ID" value="CEL25980.1"/>
    <property type="molecule type" value="Genomic_DNA"/>
</dbReference>
<dbReference type="EMBL" id="CP006933">
    <property type="protein sequence ID" value="AIS33130.1"/>
    <property type="molecule type" value="Genomic_DNA"/>
</dbReference>
<reference evidence="2" key="2">
    <citation type="submission" date="2014-09" db="EMBL/GenBank/DDBJ databases">
        <authorList>
            <person name="Bishop-Lilly K.A."/>
            <person name="Broomall S.M."/>
            <person name="Chain P.S."/>
            <person name="Chertkov O."/>
            <person name="Coyne S.R."/>
            <person name="Daligault H.E."/>
            <person name="Davenport K.W."/>
            <person name="Erkkila T."/>
            <person name="Frey K.G."/>
            <person name="Gibbons H.S."/>
            <person name="Gu W."/>
            <person name="Jaissle J."/>
            <person name="Johnson S.L."/>
            <person name="Koroleva G.I."/>
            <person name="Ladner J.T."/>
            <person name="Lo C.-C."/>
            <person name="Minogue T.D."/>
            <person name="Munk C."/>
            <person name="Palacios G.F."/>
            <person name="Redden C.L."/>
            <person name="Rosenzweig C.N."/>
            <person name="Scholz M.B."/>
            <person name="Teshima H."/>
            <person name="Xu Y."/>
        </authorList>
    </citation>
    <scope>NUCLEOTIDE SEQUENCE</scope>
    <source>
        <strain evidence="2">Mb9</strain>
    </source>
</reference>
<keyword evidence="4" id="KW-1185">Reference proteome</keyword>
<dbReference type="STRING" id="2162.BRM9_2330"/>
<dbReference type="AlphaFoldDB" id="A0A089ZI43"/>
<evidence type="ECO:0000313" key="3">
    <source>
        <dbReference type="Proteomes" id="UP000029661"/>
    </source>
</evidence>
<name>A0A089ZI43_METFO</name>